<reference evidence="2" key="2">
    <citation type="submission" date="2021-04" db="EMBL/GenBank/DDBJ databases">
        <authorList>
            <person name="Gilroy R."/>
        </authorList>
    </citation>
    <scope>NUCLEOTIDE SEQUENCE</scope>
    <source>
        <strain evidence="2">ChiGjej1B1-14440</strain>
    </source>
</reference>
<dbReference type="Proteomes" id="UP000886724">
    <property type="component" value="Unassembled WGS sequence"/>
</dbReference>
<organism evidence="2 3">
    <name type="scientific">Candidatus Erysipelatoclostridium merdavium</name>
    <dbReference type="NCBI Taxonomy" id="2838566"/>
    <lineage>
        <taxon>Bacteria</taxon>
        <taxon>Bacillati</taxon>
        <taxon>Bacillota</taxon>
        <taxon>Erysipelotrichia</taxon>
        <taxon>Erysipelotrichales</taxon>
        <taxon>Erysipelotrichales incertae sedis</taxon>
    </lineage>
</organism>
<keyword evidence="1" id="KW-1133">Transmembrane helix</keyword>
<reference evidence="2" key="1">
    <citation type="journal article" date="2021" name="PeerJ">
        <title>Extensive microbial diversity within the chicken gut microbiome revealed by metagenomics and culture.</title>
        <authorList>
            <person name="Gilroy R."/>
            <person name="Ravi A."/>
            <person name="Getino M."/>
            <person name="Pursley I."/>
            <person name="Horton D.L."/>
            <person name="Alikhan N.F."/>
            <person name="Baker D."/>
            <person name="Gharbi K."/>
            <person name="Hall N."/>
            <person name="Watson M."/>
            <person name="Adriaenssens E.M."/>
            <person name="Foster-Nyarko E."/>
            <person name="Jarju S."/>
            <person name="Secka A."/>
            <person name="Antonio M."/>
            <person name="Oren A."/>
            <person name="Chaudhuri R.R."/>
            <person name="La Ragione R."/>
            <person name="Hildebrand F."/>
            <person name="Pallen M.J."/>
        </authorList>
    </citation>
    <scope>NUCLEOTIDE SEQUENCE</scope>
    <source>
        <strain evidence="2">ChiGjej1B1-14440</strain>
    </source>
</reference>
<keyword evidence="1" id="KW-0472">Membrane</keyword>
<protein>
    <submittedName>
        <fullName evidence="2">Uncharacterized protein</fullName>
    </submittedName>
</protein>
<comment type="caution">
    <text evidence="2">The sequence shown here is derived from an EMBL/GenBank/DDBJ whole genome shotgun (WGS) entry which is preliminary data.</text>
</comment>
<sequence length="116" mass="13897">MEKFINLLKNRYFKCILIVIIAILCLKLYTNYLFESLNNETPREAIVEFIYDETHSWKSFFIEIEESKNIDKTDENSLYYNIKYNGWYSIPGDLGGTIEVKKINNQYYVIKYIGYC</sequence>
<gene>
    <name evidence="2" type="ORF">H9980_12310</name>
</gene>
<keyword evidence="1" id="KW-0812">Transmembrane</keyword>
<dbReference type="EMBL" id="DXET01000280">
    <property type="protein sequence ID" value="HIX82731.1"/>
    <property type="molecule type" value="Genomic_DNA"/>
</dbReference>
<accession>A0A9D1XPB7</accession>
<evidence type="ECO:0000256" key="1">
    <source>
        <dbReference type="SAM" id="Phobius"/>
    </source>
</evidence>
<proteinExistence type="predicted"/>
<evidence type="ECO:0000313" key="3">
    <source>
        <dbReference type="Proteomes" id="UP000886724"/>
    </source>
</evidence>
<name>A0A9D1XPB7_9FIRM</name>
<feature type="transmembrane region" description="Helical" evidence="1">
    <location>
        <begin position="12"/>
        <end position="34"/>
    </location>
</feature>
<dbReference type="AlphaFoldDB" id="A0A9D1XPB7"/>
<evidence type="ECO:0000313" key="2">
    <source>
        <dbReference type="EMBL" id="HIX82731.1"/>
    </source>
</evidence>